<dbReference type="PROSITE" id="PS50896">
    <property type="entry name" value="LISH"/>
    <property type="match status" value="1"/>
</dbReference>
<evidence type="ECO:0000313" key="2">
    <source>
        <dbReference type="EMBL" id="EQC36153.1"/>
    </source>
</evidence>
<feature type="region of interest" description="Disordered" evidence="1">
    <location>
        <begin position="127"/>
        <end position="314"/>
    </location>
</feature>
<reference evidence="2 3" key="1">
    <citation type="submission" date="2012-04" db="EMBL/GenBank/DDBJ databases">
        <title>The Genome Sequence of Saprolegnia declina VS20.</title>
        <authorList>
            <consortium name="The Broad Institute Genome Sequencing Platform"/>
            <person name="Russ C."/>
            <person name="Nusbaum C."/>
            <person name="Tyler B."/>
            <person name="van West P."/>
            <person name="Dieguez-Uribeondo J."/>
            <person name="de Bruijn I."/>
            <person name="Tripathy S."/>
            <person name="Jiang R."/>
            <person name="Young S.K."/>
            <person name="Zeng Q."/>
            <person name="Gargeya S."/>
            <person name="Fitzgerald M."/>
            <person name="Haas B."/>
            <person name="Abouelleil A."/>
            <person name="Alvarado L."/>
            <person name="Arachchi H.M."/>
            <person name="Berlin A."/>
            <person name="Chapman S.B."/>
            <person name="Goldberg J."/>
            <person name="Griggs A."/>
            <person name="Gujja S."/>
            <person name="Hansen M."/>
            <person name="Howarth C."/>
            <person name="Imamovic A."/>
            <person name="Larimer J."/>
            <person name="McCowen C."/>
            <person name="Montmayeur A."/>
            <person name="Murphy C."/>
            <person name="Neiman D."/>
            <person name="Pearson M."/>
            <person name="Priest M."/>
            <person name="Roberts A."/>
            <person name="Saif S."/>
            <person name="Shea T."/>
            <person name="Sisk P."/>
            <person name="Sykes S."/>
            <person name="Wortman J."/>
            <person name="Nusbaum C."/>
            <person name="Birren B."/>
        </authorList>
    </citation>
    <scope>NUCLEOTIDE SEQUENCE [LARGE SCALE GENOMIC DNA]</scope>
    <source>
        <strain evidence="2 3">VS20</strain>
    </source>
</reference>
<evidence type="ECO:0000256" key="1">
    <source>
        <dbReference type="SAM" id="MobiDB-lite"/>
    </source>
</evidence>
<organism evidence="2 3">
    <name type="scientific">Saprolegnia diclina (strain VS20)</name>
    <dbReference type="NCBI Taxonomy" id="1156394"/>
    <lineage>
        <taxon>Eukaryota</taxon>
        <taxon>Sar</taxon>
        <taxon>Stramenopiles</taxon>
        <taxon>Oomycota</taxon>
        <taxon>Saprolegniomycetes</taxon>
        <taxon>Saprolegniales</taxon>
        <taxon>Saprolegniaceae</taxon>
        <taxon>Saprolegnia</taxon>
    </lineage>
</organism>
<dbReference type="OrthoDB" id="2160638at2759"/>
<gene>
    <name evidence="2" type="ORF">SDRG_06269</name>
</gene>
<dbReference type="RefSeq" id="XP_008610259.1">
    <property type="nucleotide sequence ID" value="XM_008612037.1"/>
</dbReference>
<dbReference type="STRING" id="1156394.T0RUL4"/>
<feature type="compositionally biased region" description="Polar residues" evidence="1">
    <location>
        <begin position="241"/>
        <end position="263"/>
    </location>
</feature>
<accession>T0RUL4</accession>
<feature type="compositionally biased region" description="Acidic residues" evidence="1">
    <location>
        <begin position="298"/>
        <end position="308"/>
    </location>
</feature>
<dbReference type="Proteomes" id="UP000030762">
    <property type="component" value="Unassembled WGS sequence"/>
</dbReference>
<dbReference type="Gene3D" id="1.20.960.40">
    <property type="match status" value="1"/>
</dbReference>
<dbReference type="InterPro" id="IPR006594">
    <property type="entry name" value="LisH"/>
</dbReference>
<feature type="compositionally biased region" description="Acidic residues" evidence="1">
    <location>
        <begin position="268"/>
        <end position="282"/>
    </location>
</feature>
<evidence type="ECO:0000313" key="3">
    <source>
        <dbReference type="Proteomes" id="UP000030762"/>
    </source>
</evidence>
<name>T0RUL4_SAPDV</name>
<proteinExistence type="predicted"/>
<sequence>MTTTTLSAAELEMKLMVTKTLEAQGVLSHIKAQLRAAVIKALHDTSPSPSISKAHLLKSTETHLALCVIAEFLRQMDLHETLSVLSAEVESPLLMDRRTLAKEIGVPDASEKIALLLTALAPRAPSSVKLYQDPPKTTSATMSERDDDEPAPSFFSAMQKQSLPVRSAEPLGRSLDDAKAATTVLKNEDDDDEVESEVEVSIGDVSESFEDSSASRDPPKATEQPKPSPATLETSDDEYTFISQATPQSRMSSLPPVASSQSRGRYDADEDKDDDKDDDDDEKPSVARPTVTSATARDDDDDEGNAADEEARLSSLDATLKAMEAEDETGTLKQLKATLQHELDVKSDDDQYGSDFEEDFDAEEDIASDVEDDMDASVAESQDESFQAPASDKRVRSTDVLDDYDYVETVQKP</sequence>
<dbReference type="GeneID" id="19946996"/>
<dbReference type="AlphaFoldDB" id="T0RUL4"/>
<dbReference type="VEuPathDB" id="FungiDB:SDRG_06269"/>
<feature type="region of interest" description="Disordered" evidence="1">
    <location>
        <begin position="368"/>
        <end position="399"/>
    </location>
</feature>
<dbReference type="InParanoid" id="T0RUL4"/>
<dbReference type="OMA" id="NCTNYED"/>
<dbReference type="EMBL" id="JH767148">
    <property type="protein sequence ID" value="EQC36153.1"/>
    <property type="molecule type" value="Genomic_DNA"/>
</dbReference>
<protein>
    <submittedName>
        <fullName evidence="2">Uncharacterized protein</fullName>
    </submittedName>
</protein>
<feature type="compositionally biased region" description="Acidic residues" evidence="1">
    <location>
        <begin position="188"/>
        <end position="198"/>
    </location>
</feature>
<keyword evidence="3" id="KW-1185">Reference proteome</keyword>